<accession>A6K8B7</accession>
<name>A6K8B7_RAT</name>
<reference evidence="2" key="1">
    <citation type="submission" date="2005-09" db="EMBL/GenBank/DDBJ databases">
        <authorList>
            <person name="Mural R.J."/>
            <person name="Li P.W."/>
            <person name="Adams M.D."/>
            <person name="Amanatides P.G."/>
            <person name="Baden-Tillson H."/>
            <person name="Barnstead M."/>
            <person name="Chin S.H."/>
            <person name="Dew I."/>
            <person name="Evans C.A."/>
            <person name="Ferriera S."/>
            <person name="Flanigan M."/>
            <person name="Fosler C."/>
            <person name="Glodek A."/>
            <person name="Gu Z."/>
            <person name="Holt R.A."/>
            <person name="Jennings D."/>
            <person name="Kraft C.L."/>
            <person name="Lu F."/>
            <person name="Nguyen T."/>
            <person name="Nusskern D.R."/>
            <person name="Pfannkoch C.M."/>
            <person name="Sitter C."/>
            <person name="Sutton G.G."/>
            <person name="Venter J.C."/>
            <person name="Wang Z."/>
            <person name="Woodage T."/>
            <person name="Zheng X.H."/>
            <person name="Zhong F."/>
        </authorList>
    </citation>
    <scope>NUCLEOTIDE SEQUENCE [LARGE SCALE GENOMIC DNA]</scope>
    <source>
        <strain>BN</strain>
        <strain evidence="2">Sprague-Dawley</strain>
    </source>
</reference>
<protein>
    <submittedName>
        <fullName evidence="1">RCG29169</fullName>
    </submittedName>
</protein>
<proteinExistence type="predicted"/>
<evidence type="ECO:0000313" key="1">
    <source>
        <dbReference type="EMBL" id="EDL89187.1"/>
    </source>
</evidence>
<evidence type="ECO:0000313" key="2">
    <source>
        <dbReference type="Proteomes" id="UP000234681"/>
    </source>
</evidence>
<dbReference type="EMBL" id="CH474029">
    <property type="protein sequence ID" value="EDL89187.1"/>
    <property type="molecule type" value="Genomic_DNA"/>
</dbReference>
<gene>
    <name evidence="1" type="ORF">rCG_29169</name>
</gene>
<dbReference type="Proteomes" id="UP000234681">
    <property type="component" value="Chromosome 7"/>
</dbReference>
<organism evidence="1 2">
    <name type="scientific">Rattus norvegicus</name>
    <name type="common">Rat</name>
    <dbReference type="NCBI Taxonomy" id="10116"/>
    <lineage>
        <taxon>Eukaryota</taxon>
        <taxon>Metazoa</taxon>
        <taxon>Chordata</taxon>
        <taxon>Craniata</taxon>
        <taxon>Vertebrata</taxon>
        <taxon>Euteleostomi</taxon>
        <taxon>Mammalia</taxon>
        <taxon>Eutheria</taxon>
        <taxon>Euarchontoglires</taxon>
        <taxon>Glires</taxon>
        <taxon>Rodentia</taxon>
        <taxon>Myomorpha</taxon>
        <taxon>Muroidea</taxon>
        <taxon>Muridae</taxon>
        <taxon>Murinae</taxon>
        <taxon>Rattus</taxon>
    </lineage>
</organism>
<dbReference type="AlphaFoldDB" id="A6K8B7"/>
<sequence>MVHFMALVYACVFCEEKAGDEQNAAGQVSLFPSSGSWQVFSQNLSCIGCAELVTTDDFPSLPPLCYNDG</sequence>